<organism evidence="1 2">
    <name type="scientific">Kaustia mangrovi</name>
    <dbReference type="NCBI Taxonomy" id="2593653"/>
    <lineage>
        <taxon>Bacteria</taxon>
        <taxon>Pseudomonadati</taxon>
        <taxon>Pseudomonadota</taxon>
        <taxon>Alphaproteobacteria</taxon>
        <taxon>Hyphomicrobiales</taxon>
        <taxon>Parvibaculaceae</taxon>
        <taxon>Kaustia</taxon>
    </lineage>
</organism>
<dbReference type="RefSeq" id="WP_213161135.1">
    <property type="nucleotide sequence ID" value="NZ_CP058214.1"/>
</dbReference>
<sequence length="196" mass="21647">MPTWTARVSGWKHGDTPTSSSTTVGTHIFEITFDCACCEDEKKAKKKDDKKAGKADKATKDVDLDTYSSAVRNVRVRTSFDTQFGDKQVTDGGSTVRVRKANCPEGPGILVWIECEGEFNPNANPPPYDWHNWGMRGAWHICCCCDQITCQHEWSAVNARAPRGGASEGMYVVVMVDEKASCDAERQTKRYTLSGG</sequence>
<accession>A0A7S8C5H3</accession>
<dbReference type="KEGG" id="kmn:HW532_14405"/>
<protein>
    <submittedName>
        <fullName evidence="1">Uncharacterized protein</fullName>
    </submittedName>
</protein>
<evidence type="ECO:0000313" key="1">
    <source>
        <dbReference type="EMBL" id="QPC43772.1"/>
    </source>
</evidence>
<name>A0A7S8C5H3_9HYPH</name>
<keyword evidence="2" id="KW-1185">Reference proteome</keyword>
<dbReference type="EMBL" id="CP058214">
    <property type="protein sequence ID" value="QPC43772.1"/>
    <property type="molecule type" value="Genomic_DNA"/>
</dbReference>
<evidence type="ECO:0000313" key="2">
    <source>
        <dbReference type="Proteomes" id="UP000593594"/>
    </source>
</evidence>
<proteinExistence type="predicted"/>
<gene>
    <name evidence="1" type="ORF">HW532_14405</name>
</gene>
<dbReference type="AlphaFoldDB" id="A0A7S8C5H3"/>
<reference evidence="1 2" key="1">
    <citation type="submission" date="2020-06" db="EMBL/GenBank/DDBJ databases">
        <title>Genome sequence of 2 isolates from Red Sea Mangroves.</title>
        <authorList>
            <person name="Sefrji F."/>
            <person name="Michoud G."/>
            <person name="Merlino G."/>
            <person name="Daffonchio D."/>
        </authorList>
    </citation>
    <scope>NUCLEOTIDE SEQUENCE [LARGE SCALE GENOMIC DNA]</scope>
    <source>
        <strain evidence="1 2">R1DC25</strain>
    </source>
</reference>
<dbReference type="Proteomes" id="UP000593594">
    <property type="component" value="Chromosome"/>
</dbReference>